<dbReference type="GO" id="GO:0016787">
    <property type="term" value="F:hydrolase activity"/>
    <property type="evidence" value="ECO:0007669"/>
    <property type="project" value="UniProtKB-KW"/>
</dbReference>
<evidence type="ECO:0000313" key="2">
    <source>
        <dbReference type="Proteomes" id="UP000241247"/>
    </source>
</evidence>
<dbReference type="EMBL" id="PZZZ01000011">
    <property type="protein sequence ID" value="PTM89136.1"/>
    <property type="molecule type" value="Genomic_DNA"/>
</dbReference>
<keyword evidence="1" id="KW-0378">Hydrolase</keyword>
<dbReference type="Proteomes" id="UP000241247">
    <property type="component" value="Unassembled WGS sequence"/>
</dbReference>
<organism evidence="1 2">
    <name type="scientific">Mycoplana dimorpha</name>
    <dbReference type="NCBI Taxonomy" id="28320"/>
    <lineage>
        <taxon>Bacteria</taxon>
        <taxon>Pseudomonadati</taxon>
        <taxon>Pseudomonadota</taxon>
        <taxon>Alphaproteobacteria</taxon>
        <taxon>Hyphomicrobiales</taxon>
        <taxon>Rhizobiaceae</taxon>
        <taxon>Mycoplana</taxon>
    </lineage>
</organism>
<reference evidence="1 2" key="1">
    <citation type="submission" date="2018-04" db="EMBL/GenBank/DDBJ databases">
        <title>Genomic Encyclopedia of Type Strains, Phase IV (KMG-IV): sequencing the most valuable type-strain genomes for metagenomic binning, comparative biology and taxonomic classification.</title>
        <authorList>
            <person name="Goeker M."/>
        </authorList>
    </citation>
    <scope>NUCLEOTIDE SEQUENCE [LARGE SCALE GENOMIC DNA]</scope>
    <source>
        <strain evidence="1 2">DSM 7138</strain>
    </source>
</reference>
<dbReference type="InterPro" id="IPR029055">
    <property type="entry name" value="Ntn_hydrolases_N"/>
</dbReference>
<dbReference type="Gene3D" id="3.60.20.10">
    <property type="entry name" value="Glutamine Phosphoribosylpyrophosphate, subunit 1, domain 1"/>
    <property type="match status" value="1"/>
</dbReference>
<dbReference type="PANTHER" id="PTHR39328">
    <property type="entry name" value="BLL2871 PROTEIN"/>
    <property type="match status" value="1"/>
</dbReference>
<dbReference type="RefSeq" id="WP_108004765.1">
    <property type="nucleotide sequence ID" value="NZ_JBHEEX010000018.1"/>
</dbReference>
<comment type="caution">
    <text evidence="1">The sequence shown here is derived from an EMBL/GenBank/DDBJ whole genome shotgun (WGS) entry which is preliminary data.</text>
</comment>
<protein>
    <submittedName>
        <fullName evidence="1">Putative Ntn-hydrolase superfamily protein</fullName>
    </submittedName>
</protein>
<name>A0A2T5AQY8_MYCDI</name>
<dbReference type="PANTHER" id="PTHR39328:SF1">
    <property type="entry name" value="BLL2871 PROTEIN"/>
    <property type="match status" value="1"/>
</dbReference>
<dbReference type="OrthoDB" id="9790012at2"/>
<proteinExistence type="predicted"/>
<gene>
    <name evidence="1" type="ORF">C7449_11130</name>
</gene>
<dbReference type="Pfam" id="PF06267">
    <property type="entry name" value="DUF1028"/>
    <property type="match status" value="1"/>
</dbReference>
<sequence length="231" mass="24664">MTFSIALRCPKTGQFGIAGAASSMAMGARCLFVNHDAGAVITQHRTDPRLGPLALRHLRNGLSAQETLDKIATAPGIEWRELAIVDRNGATALRQGTNQQPIHANASAPGIVAVGNILRNDRVPAAMVAAALETSGKPIAERLLAALDAALEAGGEIFPLCSAALKVAEYPDFCSVDLRVDRGAEPLGELRRLWEDYEPQMTTFVERVLDPDIGGRATNSLEILSSEESRQ</sequence>
<dbReference type="SUPFAM" id="SSF56235">
    <property type="entry name" value="N-terminal nucleophile aminohydrolases (Ntn hydrolases)"/>
    <property type="match status" value="1"/>
</dbReference>
<keyword evidence="2" id="KW-1185">Reference proteome</keyword>
<dbReference type="AlphaFoldDB" id="A0A2T5AQY8"/>
<evidence type="ECO:0000313" key="1">
    <source>
        <dbReference type="EMBL" id="PTM89136.1"/>
    </source>
</evidence>
<accession>A0A2T5AQY8</accession>
<dbReference type="InterPro" id="IPR010430">
    <property type="entry name" value="DUF1028"/>
</dbReference>